<comment type="cofactor">
    <cofactor evidence="10 13">
        <name>a divalent metal cation</name>
        <dbReference type="ChEBI" id="CHEBI:60240"/>
    </cofactor>
    <text evidence="10 13">Binds 1 divalent metal cation per subunit.</text>
</comment>
<evidence type="ECO:0000256" key="6">
    <source>
        <dbReference type="ARBA" id="ARBA00009541"/>
    </source>
</evidence>
<dbReference type="GO" id="GO:0019323">
    <property type="term" value="P:pentose catabolic process"/>
    <property type="evidence" value="ECO:0007669"/>
    <property type="project" value="UniProtKB-UniRule"/>
</dbReference>
<comment type="cofactor">
    <cofactor evidence="5">
        <name>Fe(2+)</name>
        <dbReference type="ChEBI" id="CHEBI:29033"/>
    </cofactor>
</comment>
<dbReference type="CDD" id="cd00429">
    <property type="entry name" value="RPE"/>
    <property type="match status" value="1"/>
</dbReference>
<keyword evidence="13" id="KW-0862">Zinc</keyword>
<evidence type="ECO:0000256" key="7">
    <source>
        <dbReference type="ARBA" id="ARBA00013188"/>
    </source>
</evidence>
<dbReference type="SUPFAM" id="SSF51366">
    <property type="entry name" value="Ribulose-phoshate binding barrel"/>
    <property type="match status" value="1"/>
</dbReference>
<dbReference type="GO" id="GO:0004750">
    <property type="term" value="F:D-ribulose-phosphate 3-epimerase activity"/>
    <property type="evidence" value="ECO:0007669"/>
    <property type="project" value="UniProtKB-UniRule"/>
</dbReference>
<accession>A0A3B1E822</accession>
<evidence type="ECO:0000256" key="3">
    <source>
        <dbReference type="ARBA" id="ARBA00001941"/>
    </source>
</evidence>
<dbReference type="InterPro" id="IPR013785">
    <property type="entry name" value="Aldolase_TIM"/>
</dbReference>
<dbReference type="NCBIfam" id="NF004076">
    <property type="entry name" value="PRK05581.1-4"/>
    <property type="match status" value="1"/>
</dbReference>
<feature type="binding site" evidence="10 13">
    <location>
        <position position="36"/>
    </location>
    <ligand>
        <name>a divalent metal cation</name>
        <dbReference type="ChEBI" id="CHEBI:60240"/>
    </ligand>
</feature>
<feature type="active site" description="Proton donor" evidence="10 12">
    <location>
        <position position="177"/>
    </location>
</feature>
<comment type="function">
    <text evidence="10">Catalyzes the reversible epimerization of D-ribulose 5-phosphate to D-xylulose 5-phosphate.</text>
</comment>
<feature type="binding site" evidence="10 14">
    <location>
        <position position="68"/>
    </location>
    <ligand>
        <name>substrate</name>
    </ligand>
</feature>
<gene>
    <name evidence="10 15" type="primary">rpe</name>
    <name evidence="15" type="ORF">BUCINSTRO3249_0362</name>
</gene>
<evidence type="ECO:0000256" key="1">
    <source>
        <dbReference type="ARBA" id="ARBA00001782"/>
    </source>
</evidence>
<dbReference type="OrthoDB" id="1645589at2"/>
<feature type="binding site" evidence="10 13">
    <location>
        <position position="177"/>
    </location>
    <ligand>
        <name>a divalent metal cation</name>
        <dbReference type="ChEBI" id="CHEBI:60240"/>
    </ligand>
</feature>
<feature type="binding site" evidence="10 14">
    <location>
        <position position="9"/>
    </location>
    <ligand>
        <name>substrate</name>
    </ligand>
</feature>
<dbReference type="PANTHER" id="PTHR11749">
    <property type="entry name" value="RIBULOSE-5-PHOSPHATE-3-EPIMERASE"/>
    <property type="match status" value="1"/>
</dbReference>
<dbReference type="NCBIfam" id="TIGR01163">
    <property type="entry name" value="rpe"/>
    <property type="match status" value="1"/>
</dbReference>
<evidence type="ECO:0000256" key="10">
    <source>
        <dbReference type="HAMAP-Rule" id="MF_02227"/>
    </source>
</evidence>
<comment type="pathway">
    <text evidence="10">Carbohydrate degradation.</text>
</comment>
<keyword evidence="9 10" id="KW-0413">Isomerase</keyword>
<comment type="cofactor">
    <cofactor evidence="2">
        <name>Mn(2+)</name>
        <dbReference type="ChEBI" id="CHEBI:29035"/>
    </cofactor>
</comment>
<dbReference type="RefSeq" id="WP_158349219.1">
    <property type="nucleotide sequence ID" value="NZ_LR025085.1"/>
</dbReference>
<dbReference type="InterPro" id="IPR011060">
    <property type="entry name" value="RibuloseP-bd_barrel"/>
</dbReference>
<keyword evidence="13" id="KW-0170">Cobalt</keyword>
<dbReference type="STRING" id="1921549.GCA_900128825_00363"/>
<evidence type="ECO:0000256" key="9">
    <source>
        <dbReference type="ARBA" id="ARBA00023235"/>
    </source>
</evidence>
<reference evidence="16" key="1">
    <citation type="submission" date="2018-09" db="EMBL/GenBank/DDBJ databases">
        <authorList>
            <person name="Manzano-Marin A."/>
            <person name="Manzano-Marin A."/>
        </authorList>
    </citation>
    <scope>NUCLEOTIDE SEQUENCE [LARGE SCALE GENOMIC DNA]</scope>
    <source>
        <strain evidence="16">BuCistrobi</strain>
    </source>
</reference>
<protein>
    <recommendedName>
        <fullName evidence="7 10">Ribulose-phosphate 3-epimerase</fullName>
        <ecNumber evidence="7 10">5.1.3.1</ecNumber>
    </recommendedName>
</protein>
<comment type="cofactor">
    <cofactor evidence="3">
        <name>Co(2+)</name>
        <dbReference type="ChEBI" id="CHEBI:48828"/>
    </cofactor>
</comment>
<proteinExistence type="inferred from homology"/>
<sequence length="220" mass="24785">MKKFLIVPSLLSANFCYLGKEIKKVIHAGCNLIHFDLMDYHYVPNLTFGPMILQSIKNNGIHVQFDVHLMASPVDSLILLFSDLNVKFITIHPETTKHLDRSIQLIKQIGCKVGIALNPATSLSYLEYIIDEIDLVLVMAVNPGFGGQVFLKYIIKKIRKVRSLIDRRKNDILLSVDGGINFSNVVQILRSGADILVIGSAIFHSSNYLKTIQRFKNSFL</sequence>
<dbReference type="PIRSF" id="PIRSF001461">
    <property type="entry name" value="RPE"/>
    <property type="match status" value="1"/>
</dbReference>
<feature type="binding site" evidence="10 14">
    <location>
        <begin position="199"/>
        <end position="200"/>
    </location>
    <ligand>
        <name>substrate</name>
    </ligand>
</feature>
<feature type="active site" description="Proton acceptor" evidence="10 12">
    <location>
        <position position="36"/>
    </location>
</feature>
<dbReference type="EMBL" id="LR025085">
    <property type="protein sequence ID" value="VAX76847.1"/>
    <property type="molecule type" value="Genomic_DNA"/>
</dbReference>
<dbReference type="PROSITE" id="PS01085">
    <property type="entry name" value="RIBUL_P_3_EPIMER_1"/>
    <property type="match status" value="1"/>
</dbReference>
<feature type="binding site" evidence="10">
    <location>
        <begin position="177"/>
        <end position="179"/>
    </location>
    <ligand>
        <name>substrate</name>
    </ligand>
</feature>
<evidence type="ECO:0000256" key="5">
    <source>
        <dbReference type="ARBA" id="ARBA00001954"/>
    </source>
</evidence>
<evidence type="ECO:0000256" key="4">
    <source>
        <dbReference type="ARBA" id="ARBA00001947"/>
    </source>
</evidence>
<dbReference type="Gene3D" id="3.20.20.70">
    <property type="entry name" value="Aldolase class I"/>
    <property type="match status" value="1"/>
</dbReference>
<dbReference type="HAMAP" id="MF_02227">
    <property type="entry name" value="RPE"/>
    <property type="match status" value="1"/>
</dbReference>
<feature type="binding site" evidence="10 13">
    <location>
        <position position="34"/>
    </location>
    <ligand>
        <name>a divalent metal cation</name>
        <dbReference type="ChEBI" id="CHEBI:60240"/>
    </ligand>
</feature>
<evidence type="ECO:0000256" key="8">
    <source>
        <dbReference type="ARBA" id="ARBA00022723"/>
    </source>
</evidence>
<comment type="cofactor">
    <cofactor evidence="4">
        <name>Zn(2+)</name>
        <dbReference type="ChEBI" id="CHEBI:29105"/>
    </cofactor>
</comment>
<keyword evidence="13" id="KW-0464">Manganese</keyword>
<comment type="similarity">
    <text evidence="6 10 11">Belongs to the ribulose-phosphate 3-epimerase family.</text>
</comment>
<comment type="catalytic activity">
    <reaction evidence="1 10 11">
        <text>D-ribulose 5-phosphate = D-xylulose 5-phosphate</text>
        <dbReference type="Rhea" id="RHEA:13677"/>
        <dbReference type="ChEBI" id="CHEBI:57737"/>
        <dbReference type="ChEBI" id="CHEBI:58121"/>
        <dbReference type="EC" id="5.1.3.1"/>
    </reaction>
</comment>
<organism evidence="15 16">
    <name type="scientific">Buchnera aphidicola</name>
    <name type="common">Cinara strobi</name>
    <dbReference type="NCBI Taxonomy" id="1921549"/>
    <lineage>
        <taxon>Bacteria</taxon>
        <taxon>Pseudomonadati</taxon>
        <taxon>Pseudomonadota</taxon>
        <taxon>Gammaproteobacteria</taxon>
        <taxon>Enterobacterales</taxon>
        <taxon>Erwiniaceae</taxon>
        <taxon>Buchnera</taxon>
    </lineage>
</organism>
<keyword evidence="10 11" id="KW-0119">Carbohydrate metabolism</keyword>
<dbReference type="AlphaFoldDB" id="A0A3B1E822"/>
<evidence type="ECO:0000313" key="16">
    <source>
        <dbReference type="Proteomes" id="UP000271849"/>
    </source>
</evidence>
<evidence type="ECO:0000256" key="2">
    <source>
        <dbReference type="ARBA" id="ARBA00001936"/>
    </source>
</evidence>
<dbReference type="InterPro" id="IPR026019">
    <property type="entry name" value="Ribul_P_3_epim"/>
</dbReference>
<dbReference type="Proteomes" id="UP000271849">
    <property type="component" value="Chromosome"/>
</dbReference>
<feature type="binding site" evidence="14">
    <location>
        <position position="179"/>
    </location>
    <ligand>
        <name>substrate</name>
    </ligand>
</feature>
<feature type="binding site" evidence="10 14">
    <location>
        <begin position="144"/>
        <end position="147"/>
    </location>
    <ligand>
        <name>substrate</name>
    </ligand>
</feature>
<evidence type="ECO:0000313" key="15">
    <source>
        <dbReference type="EMBL" id="VAX76847.1"/>
    </source>
</evidence>
<keyword evidence="8 10" id="KW-0479">Metal-binding</keyword>
<dbReference type="InterPro" id="IPR000056">
    <property type="entry name" value="Ribul_P_3_epim-like"/>
</dbReference>
<feature type="binding site" evidence="10 13">
    <location>
        <position position="68"/>
    </location>
    <ligand>
        <name>a divalent metal cation</name>
        <dbReference type="ChEBI" id="CHEBI:60240"/>
    </ligand>
</feature>
<dbReference type="FunFam" id="3.20.20.70:FF:000004">
    <property type="entry name" value="Ribulose-phosphate 3-epimerase"/>
    <property type="match status" value="1"/>
</dbReference>
<dbReference type="GO" id="GO:0046872">
    <property type="term" value="F:metal ion binding"/>
    <property type="evidence" value="ECO:0007669"/>
    <property type="project" value="UniProtKB-UniRule"/>
</dbReference>
<dbReference type="EC" id="5.1.3.1" evidence="7 10"/>
<dbReference type="GO" id="GO:0005737">
    <property type="term" value="C:cytoplasm"/>
    <property type="evidence" value="ECO:0007669"/>
    <property type="project" value="UniProtKB-ARBA"/>
</dbReference>
<evidence type="ECO:0000256" key="11">
    <source>
        <dbReference type="PIRNR" id="PIRNR001461"/>
    </source>
</evidence>
<evidence type="ECO:0000256" key="12">
    <source>
        <dbReference type="PIRSR" id="PIRSR001461-1"/>
    </source>
</evidence>
<evidence type="ECO:0000256" key="13">
    <source>
        <dbReference type="PIRSR" id="PIRSR001461-2"/>
    </source>
</evidence>
<dbReference type="GO" id="GO:0006098">
    <property type="term" value="P:pentose-phosphate shunt"/>
    <property type="evidence" value="ECO:0007669"/>
    <property type="project" value="UniProtKB-UniRule"/>
</dbReference>
<dbReference type="Pfam" id="PF00834">
    <property type="entry name" value="Ribul_P_3_epim"/>
    <property type="match status" value="1"/>
</dbReference>
<name>A0A3B1E822_9GAMM</name>
<evidence type="ECO:0000256" key="14">
    <source>
        <dbReference type="PIRSR" id="PIRSR001461-3"/>
    </source>
</evidence>